<dbReference type="Proteomes" id="UP001158576">
    <property type="component" value="Chromosome PAR"/>
</dbReference>
<sequence length="97" mass="10634">MFDNISNNFHARDSTQWNRIQIYGIGGENYAVELNDALGLPAAISNYTCGLCSDIQIAGENQLTFTVNQDAFNAQLFELIVESDALISQQTSTIVSV</sequence>
<accession>A0ABN7RNQ7</accession>
<evidence type="ECO:0000313" key="2">
    <source>
        <dbReference type="Proteomes" id="UP001158576"/>
    </source>
</evidence>
<gene>
    <name evidence="1" type="ORF">OKIOD_LOCUS1601</name>
</gene>
<dbReference type="EMBL" id="OU015568">
    <property type="protein sequence ID" value="CAG5082148.1"/>
    <property type="molecule type" value="Genomic_DNA"/>
</dbReference>
<organism evidence="1 2">
    <name type="scientific">Oikopleura dioica</name>
    <name type="common">Tunicate</name>
    <dbReference type="NCBI Taxonomy" id="34765"/>
    <lineage>
        <taxon>Eukaryota</taxon>
        <taxon>Metazoa</taxon>
        <taxon>Chordata</taxon>
        <taxon>Tunicata</taxon>
        <taxon>Appendicularia</taxon>
        <taxon>Copelata</taxon>
        <taxon>Oikopleuridae</taxon>
        <taxon>Oikopleura</taxon>
    </lineage>
</organism>
<proteinExistence type="predicted"/>
<name>A0ABN7RNQ7_OIKDI</name>
<protein>
    <submittedName>
        <fullName evidence="1">Oidioi.mRNA.OKI2018_I69.PAR.g10043.t1.cds</fullName>
    </submittedName>
</protein>
<evidence type="ECO:0000313" key="1">
    <source>
        <dbReference type="EMBL" id="CAG5082148.1"/>
    </source>
</evidence>
<keyword evidence="2" id="KW-1185">Reference proteome</keyword>
<reference evidence="1 2" key="1">
    <citation type="submission" date="2021-04" db="EMBL/GenBank/DDBJ databases">
        <authorList>
            <person name="Bliznina A."/>
        </authorList>
    </citation>
    <scope>NUCLEOTIDE SEQUENCE [LARGE SCALE GENOMIC DNA]</scope>
</reference>